<dbReference type="InterPro" id="IPR006175">
    <property type="entry name" value="YjgF/YER057c/UK114"/>
</dbReference>
<keyword evidence="2" id="KW-1185">Reference proteome</keyword>
<dbReference type="SUPFAM" id="SSF55298">
    <property type="entry name" value="YjgF-like"/>
    <property type="match status" value="1"/>
</dbReference>
<gene>
    <name evidence="1" type="ORF">GCM10009559_51510</name>
</gene>
<dbReference type="PANTHER" id="PTHR43760">
    <property type="entry name" value="ENDORIBONUCLEASE-RELATED"/>
    <property type="match status" value="1"/>
</dbReference>
<dbReference type="RefSeq" id="WP_343944148.1">
    <property type="nucleotide sequence ID" value="NZ_BAAAHP010000161.1"/>
</dbReference>
<sequence>MSADLAPAGDYAPAVVLNGQVAVCGMTPRVDGTLARTGRLGAEIDVDEGRHLAAVAAERAVRAAHEAATTAGRALDSAARVTVHVAVAGSFAAISEVADGASPVWQRHLGALPARTAVGVARLPGNAPVEVMLTVALRS</sequence>
<dbReference type="InterPro" id="IPR035959">
    <property type="entry name" value="RutC-like_sf"/>
</dbReference>
<dbReference type="Pfam" id="PF01042">
    <property type="entry name" value="Ribonuc_L-PSP"/>
    <property type="match status" value="1"/>
</dbReference>
<dbReference type="CDD" id="cd02199">
    <property type="entry name" value="YjgF_YER057c_UK114_like_1"/>
    <property type="match status" value="1"/>
</dbReference>
<dbReference type="EMBL" id="BAAAHP010000161">
    <property type="protein sequence ID" value="GAA0895508.1"/>
    <property type="molecule type" value="Genomic_DNA"/>
</dbReference>
<evidence type="ECO:0000313" key="1">
    <source>
        <dbReference type="EMBL" id="GAA0895508.1"/>
    </source>
</evidence>
<proteinExistence type="predicted"/>
<organism evidence="1 2">
    <name type="scientific">Pseudonocardia zijingensis</name>
    <dbReference type="NCBI Taxonomy" id="153376"/>
    <lineage>
        <taxon>Bacteria</taxon>
        <taxon>Bacillati</taxon>
        <taxon>Actinomycetota</taxon>
        <taxon>Actinomycetes</taxon>
        <taxon>Pseudonocardiales</taxon>
        <taxon>Pseudonocardiaceae</taxon>
        <taxon>Pseudonocardia</taxon>
    </lineage>
</organism>
<reference evidence="2" key="1">
    <citation type="journal article" date="2019" name="Int. J. Syst. Evol. Microbiol.">
        <title>The Global Catalogue of Microorganisms (GCM) 10K type strain sequencing project: providing services to taxonomists for standard genome sequencing and annotation.</title>
        <authorList>
            <consortium name="The Broad Institute Genomics Platform"/>
            <consortium name="The Broad Institute Genome Sequencing Center for Infectious Disease"/>
            <person name="Wu L."/>
            <person name="Ma J."/>
        </authorList>
    </citation>
    <scope>NUCLEOTIDE SEQUENCE [LARGE SCALE GENOMIC DNA]</scope>
    <source>
        <strain evidence="2">JCM 11117</strain>
    </source>
</reference>
<comment type="caution">
    <text evidence="1">The sequence shown here is derived from an EMBL/GenBank/DDBJ whole genome shotgun (WGS) entry which is preliminary data.</text>
</comment>
<accession>A0ABP3YJ86</accession>
<dbReference type="Proteomes" id="UP001499967">
    <property type="component" value="Unassembled WGS sequence"/>
</dbReference>
<evidence type="ECO:0000313" key="2">
    <source>
        <dbReference type="Proteomes" id="UP001499967"/>
    </source>
</evidence>
<dbReference type="PANTHER" id="PTHR43760:SF1">
    <property type="entry name" value="ENDORIBONUCLEASE L-PSP_CHORISMATE MUTASE-LIKE DOMAIN-CONTAINING PROTEIN"/>
    <property type="match status" value="1"/>
</dbReference>
<protein>
    <submittedName>
        <fullName evidence="1">RidA family protein</fullName>
    </submittedName>
</protein>
<dbReference type="InterPro" id="IPR013813">
    <property type="entry name" value="Endoribo_LPSP/chorism_mut-like"/>
</dbReference>
<dbReference type="Gene3D" id="3.30.1330.40">
    <property type="entry name" value="RutC-like"/>
    <property type="match status" value="1"/>
</dbReference>
<name>A0ABP3YJ86_9PSEU</name>